<proteinExistence type="predicted"/>
<reference evidence="2 3" key="1">
    <citation type="submission" date="2019-06" db="EMBL/GenBank/DDBJ databases">
        <title>Sequencing the genomes of 1000 actinobacteria strains.</title>
        <authorList>
            <person name="Klenk H.-P."/>
        </authorList>
    </citation>
    <scope>NUCLEOTIDE SEQUENCE [LARGE SCALE GENOMIC DNA]</scope>
    <source>
        <strain evidence="2 3">DSM 19828</strain>
    </source>
</reference>
<evidence type="ECO:0000313" key="3">
    <source>
        <dbReference type="Proteomes" id="UP000320806"/>
    </source>
</evidence>
<evidence type="ECO:0000313" key="2">
    <source>
        <dbReference type="EMBL" id="TQJ14612.1"/>
    </source>
</evidence>
<comment type="caution">
    <text evidence="2">The sequence shown here is derived from an EMBL/GenBank/DDBJ whole genome shotgun (WGS) entry which is preliminary data.</text>
</comment>
<gene>
    <name evidence="2" type="ORF">FB459_2084</name>
</gene>
<dbReference type="Proteomes" id="UP000320806">
    <property type="component" value="Unassembled WGS sequence"/>
</dbReference>
<dbReference type="EMBL" id="VFMO01000001">
    <property type="protein sequence ID" value="TQJ14612.1"/>
    <property type="molecule type" value="Genomic_DNA"/>
</dbReference>
<accession>A0A542EGZ1</accession>
<organism evidence="2 3">
    <name type="scientific">Yimella lutea</name>
    <dbReference type="NCBI Taxonomy" id="587872"/>
    <lineage>
        <taxon>Bacteria</taxon>
        <taxon>Bacillati</taxon>
        <taxon>Actinomycetota</taxon>
        <taxon>Actinomycetes</taxon>
        <taxon>Micrococcales</taxon>
        <taxon>Dermacoccaceae</taxon>
        <taxon>Yimella</taxon>
    </lineage>
</organism>
<feature type="region of interest" description="Disordered" evidence="1">
    <location>
        <begin position="38"/>
        <end position="58"/>
    </location>
</feature>
<evidence type="ECO:0000256" key="1">
    <source>
        <dbReference type="SAM" id="MobiDB-lite"/>
    </source>
</evidence>
<sequence>MRRAVGECPVDSGGRCCERTGLLTRSRIVRRRPLRAGQLDSPSWQSSRSVLPSPPSRHGLICFTRPSRHIRRPNSCSREPSATLRTQPATFANHGIANRLVVNTKPLGDLLQGEPIRIESRCADTASVAEARSPQSATRPEHELRDRATVNSVLRSYRANGYPSLVIGDEFGMSLSGQSCLRLDRIFRDHTSCIVPFRGSIPRPMPLRPPENTANQRFQRRTLV</sequence>
<keyword evidence="3" id="KW-1185">Reference proteome</keyword>
<name>A0A542EGZ1_9MICO</name>
<protein>
    <submittedName>
        <fullName evidence="2">Uncharacterized protein</fullName>
    </submittedName>
</protein>
<feature type="region of interest" description="Disordered" evidence="1">
    <location>
        <begin position="204"/>
        <end position="224"/>
    </location>
</feature>
<dbReference type="AlphaFoldDB" id="A0A542EGZ1"/>